<dbReference type="InterPro" id="IPR000792">
    <property type="entry name" value="Tscrpt_reg_LuxR_C"/>
</dbReference>
<dbReference type="PANTHER" id="PTHR16305:SF28">
    <property type="entry name" value="GUANYLATE CYCLASE DOMAIN-CONTAINING PROTEIN"/>
    <property type="match status" value="1"/>
</dbReference>
<proteinExistence type="predicted"/>
<dbReference type="Gene3D" id="1.25.40.10">
    <property type="entry name" value="Tetratricopeptide repeat domain"/>
    <property type="match status" value="1"/>
</dbReference>
<dbReference type="SUPFAM" id="SSF48452">
    <property type="entry name" value="TPR-like"/>
    <property type="match status" value="1"/>
</dbReference>
<dbReference type="InterPro" id="IPR016032">
    <property type="entry name" value="Sig_transdc_resp-reg_C-effctor"/>
</dbReference>
<name>A0ABV9SNY1_9ACTN</name>
<dbReference type="InterPro" id="IPR011990">
    <property type="entry name" value="TPR-like_helical_dom_sf"/>
</dbReference>
<organism evidence="4 5">
    <name type="scientific">Streptomonospora arabica</name>
    <dbReference type="NCBI Taxonomy" id="412417"/>
    <lineage>
        <taxon>Bacteria</taxon>
        <taxon>Bacillati</taxon>
        <taxon>Actinomycetota</taxon>
        <taxon>Actinomycetes</taxon>
        <taxon>Streptosporangiales</taxon>
        <taxon>Nocardiopsidaceae</taxon>
        <taxon>Streptomonospora</taxon>
    </lineage>
</organism>
<dbReference type="InterPro" id="IPR027417">
    <property type="entry name" value="P-loop_NTPase"/>
</dbReference>
<accession>A0ABV9SNY1</accession>
<dbReference type="SUPFAM" id="SSF46894">
    <property type="entry name" value="C-terminal effector domain of the bipartite response regulators"/>
    <property type="match status" value="1"/>
</dbReference>
<evidence type="ECO:0000313" key="5">
    <source>
        <dbReference type="Proteomes" id="UP001595858"/>
    </source>
</evidence>
<keyword evidence="5" id="KW-1185">Reference proteome</keyword>
<evidence type="ECO:0000256" key="1">
    <source>
        <dbReference type="ARBA" id="ARBA00022741"/>
    </source>
</evidence>
<dbReference type="CDD" id="cd06170">
    <property type="entry name" value="LuxR_C_like"/>
    <property type="match status" value="1"/>
</dbReference>
<evidence type="ECO:0000259" key="3">
    <source>
        <dbReference type="PROSITE" id="PS50043"/>
    </source>
</evidence>
<dbReference type="SUPFAM" id="SSF52540">
    <property type="entry name" value="P-loop containing nucleoside triphosphate hydrolases"/>
    <property type="match status" value="1"/>
</dbReference>
<dbReference type="Gene3D" id="3.40.50.300">
    <property type="entry name" value="P-loop containing nucleotide triphosphate hydrolases"/>
    <property type="match status" value="1"/>
</dbReference>
<reference evidence="5" key="1">
    <citation type="journal article" date="2019" name="Int. J. Syst. Evol. Microbiol.">
        <title>The Global Catalogue of Microorganisms (GCM) 10K type strain sequencing project: providing services to taxonomists for standard genome sequencing and annotation.</title>
        <authorList>
            <consortium name="The Broad Institute Genomics Platform"/>
            <consortium name="The Broad Institute Genome Sequencing Center for Infectious Disease"/>
            <person name="Wu L."/>
            <person name="Ma J."/>
        </authorList>
    </citation>
    <scope>NUCLEOTIDE SEQUENCE [LARGE SCALE GENOMIC DNA]</scope>
    <source>
        <strain evidence="5">CGMCC 4.7304</strain>
    </source>
</reference>
<evidence type="ECO:0000256" key="2">
    <source>
        <dbReference type="ARBA" id="ARBA00022840"/>
    </source>
</evidence>
<dbReference type="GO" id="GO:0005524">
    <property type="term" value="F:ATP binding"/>
    <property type="evidence" value="ECO:0007669"/>
    <property type="project" value="UniProtKB-KW"/>
</dbReference>
<dbReference type="PROSITE" id="PS00622">
    <property type="entry name" value="HTH_LUXR_1"/>
    <property type="match status" value="1"/>
</dbReference>
<dbReference type="Pfam" id="PF00196">
    <property type="entry name" value="GerE"/>
    <property type="match status" value="1"/>
</dbReference>
<dbReference type="EMBL" id="JBHSIY010000013">
    <property type="protein sequence ID" value="MFC4868122.1"/>
    <property type="molecule type" value="Genomic_DNA"/>
</dbReference>
<keyword evidence="1" id="KW-0547">Nucleotide-binding</keyword>
<sequence length="898" mass="96256">MDTLAGRTHELNELGRALEETLYGDGRHVTVEGPPGIGKTRLVSQLAGEAEELGMLVLRGTATRLDRVAPWSTLMRLFVGRPELHRSPPTGTGSSGCVFDFSLRLATALTEHARRQPLVIVLDDMHWSDEMTALILPTLTQHTRSEPILWLVARCPMSDRGSVAEVLQQLTGGEGSLLRLGPLADDEVADLLRRALGEPTRAQLGLKEKCSGIPALLMQVVAALKDPAALDQGLPLEVADLPGSVHRRVVDRLHKLSPAVHPLLQVGAVLERPFSLHEAARLLDAKAAALIPAVEEALANEVMVSRDGRLEVANDLTLESVYLTISPPARHALHREASAMLREQGDRGGTEVVRHMVHCAETETELAAYLSRSLAAGDVEAGALGDTVHLLTARGRLTEAHDVITTVLESIDSASQLCAALTVVQEASPQLASMLNFPHHVERALKAVEPGSAAQAGLQAVQATSFLEHGRSAEAAAAAEEAVELARSTGSRSAEARAEFVRVRLAFGDGDLAASQRLACRTLSVTESSPDASGVERTARLVLAVTLAARDEFDDALAVVDMVQREEALAGDPGRVFWEAGRAQLLLWRGELDRAEAVCRGVDPGADPSGELGREVRSLLGQMHLLRGEAYTAAQYFNRVLAGEQAPACPRWQETALGLALATAYQTTAPSGFAVAAAIYDRVPENATLLLRSPDAAAGLVRLALAADRRDAAERVVCTSLRLARDNPGVASLEGAARHAEGLFRKDRRLLEAAVERYTDSPRVLARAHAGEDAAQAAALREDPARAVELMAGAHEDYRRCGARGSMERSANAMRKLSAEGSSLNGRPGCGREWEGLSDSERRVALLVSDGLTNQEVAERLFLSPHTVDSHLRSSFRKLAVRNRVELARLVLARASCA</sequence>
<dbReference type="InterPro" id="IPR041664">
    <property type="entry name" value="AAA_16"/>
</dbReference>
<gene>
    <name evidence="4" type="ORF">ACFPCZ_15910</name>
</gene>
<feature type="domain" description="HTH luxR-type" evidence="3">
    <location>
        <begin position="830"/>
        <end position="895"/>
    </location>
</feature>
<dbReference type="RefSeq" id="WP_344144785.1">
    <property type="nucleotide sequence ID" value="NZ_BAAAQI010000011.1"/>
</dbReference>
<dbReference type="Proteomes" id="UP001595858">
    <property type="component" value="Unassembled WGS sequence"/>
</dbReference>
<dbReference type="PANTHER" id="PTHR16305">
    <property type="entry name" value="TESTICULAR SOLUBLE ADENYLYL CYCLASE"/>
    <property type="match status" value="1"/>
</dbReference>
<protein>
    <submittedName>
        <fullName evidence="4">ATP-binding protein</fullName>
    </submittedName>
</protein>
<dbReference type="InterPro" id="IPR036388">
    <property type="entry name" value="WH-like_DNA-bd_sf"/>
</dbReference>
<dbReference type="PRINTS" id="PR00038">
    <property type="entry name" value="HTHLUXR"/>
</dbReference>
<keyword evidence="2 4" id="KW-0067">ATP-binding</keyword>
<dbReference type="Pfam" id="PF13191">
    <property type="entry name" value="AAA_16"/>
    <property type="match status" value="1"/>
</dbReference>
<evidence type="ECO:0000313" key="4">
    <source>
        <dbReference type="EMBL" id="MFC4868122.1"/>
    </source>
</evidence>
<dbReference type="Gene3D" id="1.10.10.10">
    <property type="entry name" value="Winged helix-like DNA-binding domain superfamily/Winged helix DNA-binding domain"/>
    <property type="match status" value="1"/>
</dbReference>
<dbReference type="PROSITE" id="PS50043">
    <property type="entry name" value="HTH_LUXR_2"/>
    <property type="match status" value="1"/>
</dbReference>
<comment type="caution">
    <text evidence="4">The sequence shown here is derived from an EMBL/GenBank/DDBJ whole genome shotgun (WGS) entry which is preliminary data.</text>
</comment>
<dbReference type="SMART" id="SM00421">
    <property type="entry name" value="HTH_LUXR"/>
    <property type="match status" value="1"/>
</dbReference>